<dbReference type="InterPro" id="IPR037053">
    <property type="entry name" value="Phage_tail_collar_dom_sf"/>
</dbReference>
<dbReference type="AlphaFoldDB" id="A0AAW3ZWS4"/>
<evidence type="ECO:0000259" key="1">
    <source>
        <dbReference type="Pfam" id="PF07484"/>
    </source>
</evidence>
<dbReference type="EMBL" id="LIWG01000013">
    <property type="protein sequence ID" value="MBE3608776.1"/>
    <property type="molecule type" value="Genomic_DNA"/>
</dbReference>
<dbReference type="Pfam" id="PF21882">
    <property type="entry name" value="Gp53-like_C"/>
    <property type="match status" value="1"/>
</dbReference>
<reference evidence="3 4" key="1">
    <citation type="submission" date="2015-08" db="EMBL/GenBank/DDBJ databases">
        <title>Comparative genomics of the Campylobacter concisus group.</title>
        <authorList>
            <person name="Yee E."/>
            <person name="Chapman M.H."/>
            <person name="Huynh S."/>
            <person name="Bono J.L."/>
            <person name="On S.L."/>
            <person name="St Leger J."/>
            <person name="Foster G."/>
            <person name="Parker C.T."/>
            <person name="Miller W.G."/>
        </authorList>
    </citation>
    <scope>NUCLEOTIDE SEQUENCE [LARGE SCALE GENOMIC DNA]</scope>
    <source>
        <strain evidence="3 4">RM9337</strain>
    </source>
</reference>
<dbReference type="Gene3D" id="3.90.1340.10">
    <property type="entry name" value="Phage tail collar domain"/>
    <property type="match status" value="1"/>
</dbReference>
<dbReference type="Pfam" id="PF07484">
    <property type="entry name" value="Collar"/>
    <property type="match status" value="1"/>
</dbReference>
<dbReference type="Gene3D" id="2.60.40.3940">
    <property type="match status" value="1"/>
</dbReference>
<accession>A0AAW3ZWS4</accession>
<comment type="caution">
    <text evidence="3">The sequence shown here is derived from an EMBL/GenBank/DDBJ whole genome shotgun (WGS) entry which is preliminary data.</text>
</comment>
<gene>
    <name evidence="3" type="ORF">CCAL9337_08595</name>
</gene>
<sequence>MNGVAFDGTKGITITDDTKLDITATAADSEKLGGISASEYAKKADISDGLKIGSYLLWSSESTTPAGFLVCDGRSLNKIEYPELFNVIGYTYGGSEESFNIPNFSDGKFFRSVGGNANALGVVQEDELKSHSHNSYTIKGNHSSLGGNWYGFVSNNMTTPTTEVGGVETRPYNMSVVVLIKAKNVKEPNSGQIDNSIYATEAKAGITKLKNSITGNATDTAVTEKAVKSFLGESFDSSKSSNGYTKLPNGLILQWGITDPQNGFIAKPTMFPIAFTSECFGVWVTLEHSQASATTETVVRGHSTTGFLLTASVGVVTSARWLAIGY</sequence>
<dbReference type="InterPro" id="IPR011083">
    <property type="entry name" value="Phage_tail_collar_dom"/>
</dbReference>
<feature type="domain" description="Phage tail collar" evidence="1">
    <location>
        <begin position="61"/>
        <end position="105"/>
    </location>
</feature>
<dbReference type="SUPFAM" id="SSF88874">
    <property type="entry name" value="Receptor-binding domain of short tail fibre protein gp12"/>
    <property type="match status" value="1"/>
</dbReference>
<keyword evidence="4" id="KW-1185">Reference proteome</keyword>
<organism evidence="3 4">
    <name type="scientific">Campylobacter californiensis</name>
    <dbReference type="NCBI Taxonomy" id="1032243"/>
    <lineage>
        <taxon>Bacteria</taxon>
        <taxon>Pseudomonadati</taxon>
        <taxon>Campylobacterota</taxon>
        <taxon>Epsilonproteobacteria</taxon>
        <taxon>Campylobacterales</taxon>
        <taxon>Campylobacteraceae</taxon>
        <taxon>Campylobacter</taxon>
    </lineage>
</organism>
<protein>
    <submittedName>
        <fullName evidence="3">Tail fiber protein</fullName>
    </submittedName>
</protein>
<proteinExistence type="predicted"/>
<evidence type="ECO:0000313" key="3">
    <source>
        <dbReference type="EMBL" id="MBE3608776.1"/>
    </source>
</evidence>
<evidence type="ECO:0000259" key="2">
    <source>
        <dbReference type="Pfam" id="PF21882"/>
    </source>
</evidence>
<feature type="domain" description="Putative tail fiber protein gp53-like C-terminal" evidence="2">
    <location>
        <begin position="246"/>
        <end position="326"/>
    </location>
</feature>
<dbReference type="InterPro" id="IPR054075">
    <property type="entry name" value="Gp53-like_C"/>
</dbReference>
<dbReference type="Proteomes" id="UP000650616">
    <property type="component" value="Unassembled WGS sequence"/>
</dbReference>
<name>A0AAW3ZWS4_9BACT</name>
<evidence type="ECO:0000313" key="4">
    <source>
        <dbReference type="Proteomes" id="UP000650616"/>
    </source>
</evidence>